<dbReference type="GO" id="GO:0015074">
    <property type="term" value="P:DNA integration"/>
    <property type="evidence" value="ECO:0007669"/>
    <property type="project" value="InterPro"/>
</dbReference>
<evidence type="ECO:0000313" key="9">
    <source>
        <dbReference type="EMBL" id="KAK9728671.1"/>
    </source>
</evidence>
<dbReference type="EMBL" id="JASPKY010000168">
    <property type="protein sequence ID" value="KAK9728671.1"/>
    <property type="molecule type" value="Genomic_DNA"/>
</dbReference>
<organism evidence="9 10">
    <name type="scientific">Popillia japonica</name>
    <name type="common">Japanese beetle</name>
    <dbReference type="NCBI Taxonomy" id="7064"/>
    <lineage>
        <taxon>Eukaryota</taxon>
        <taxon>Metazoa</taxon>
        <taxon>Ecdysozoa</taxon>
        <taxon>Arthropoda</taxon>
        <taxon>Hexapoda</taxon>
        <taxon>Insecta</taxon>
        <taxon>Pterygota</taxon>
        <taxon>Neoptera</taxon>
        <taxon>Endopterygota</taxon>
        <taxon>Coleoptera</taxon>
        <taxon>Polyphaga</taxon>
        <taxon>Scarabaeiformia</taxon>
        <taxon>Scarabaeidae</taxon>
        <taxon>Rutelinae</taxon>
        <taxon>Popillia</taxon>
    </lineage>
</organism>
<evidence type="ECO:0000256" key="3">
    <source>
        <dbReference type="ARBA" id="ARBA00022695"/>
    </source>
</evidence>
<name>A0AAW1L297_POPJA</name>
<dbReference type="Gene3D" id="3.30.420.10">
    <property type="entry name" value="Ribonuclease H-like superfamily/Ribonuclease H"/>
    <property type="match status" value="1"/>
</dbReference>
<evidence type="ECO:0000256" key="6">
    <source>
        <dbReference type="ARBA" id="ARBA00022801"/>
    </source>
</evidence>
<dbReference type="InterPro" id="IPR001584">
    <property type="entry name" value="Integrase_cat-core"/>
</dbReference>
<evidence type="ECO:0000256" key="5">
    <source>
        <dbReference type="ARBA" id="ARBA00022759"/>
    </source>
</evidence>
<dbReference type="FunFam" id="3.10.20.370:FF:000001">
    <property type="entry name" value="Retrovirus-related Pol polyprotein from transposon 17.6-like protein"/>
    <property type="match status" value="1"/>
</dbReference>
<dbReference type="InterPro" id="IPR041373">
    <property type="entry name" value="RT_RNaseH"/>
</dbReference>
<dbReference type="Pfam" id="PF17921">
    <property type="entry name" value="Integrase_H2C2"/>
    <property type="match status" value="1"/>
</dbReference>
<dbReference type="InterPro" id="IPR012337">
    <property type="entry name" value="RNaseH-like_sf"/>
</dbReference>
<sequence length="624" mass="70393">MLGGLQHEKVLAYMDDLLIPSSHRRRGDWNTWIYSEKAETELHTDASKLGVAGILFQKQANGDWRPVMYISRMTNIHEQVYHSYELETLAVVESIRRFRVYLVGVHFKVVTDCSAVRATMTKKDLVPRVARWWMELQQYDMEVEYPPGEKMRHVDALSRNPLANVGVVNMAEGHWFLTVQLQDNKAQKIVAQLAEGVANKDLKADYKVTGGRLYRRTKAGDRLYVPAIAKFNLLRMYHDDIGHPGVRRCLELIQQEYCFLKMARFVDKYITSCLRCAFSKGEYGRKARCLHPIEKAAIPFDTGHIDHLGPFSRSRRGNLYVLVVVDGFTKFTLIKVTKTVSTAETVTKLREVFGEFGYPRRVISDRGLAFTSKAFASFVAERGVKHVLNAIATPRANGQVERQNRTILDALATGTEDELSWDEKLPDVMWGMKNMANSATGVSPAQLMFTLNGGRMADLSEGVKAANDNGASFEAEKQLLNRRRRAKENLDRAGETMRTRYDKRRKVATEYQKRDLVLWRGASTTTGDKGVNRKLSNRYDGPYRINKALGSDRYKITTVKGVRGYKKFTAVVASDSLRRYYGSAGGAENVTGDNDIGDGTIGEVRIADCKAVSERANRPAGEAE</sequence>
<dbReference type="SUPFAM" id="SSF56672">
    <property type="entry name" value="DNA/RNA polymerases"/>
    <property type="match status" value="1"/>
</dbReference>
<dbReference type="Pfam" id="PF00665">
    <property type="entry name" value="rve"/>
    <property type="match status" value="1"/>
</dbReference>
<dbReference type="GO" id="GO:0004519">
    <property type="term" value="F:endonuclease activity"/>
    <property type="evidence" value="ECO:0007669"/>
    <property type="project" value="UniProtKB-KW"/>
</dbReference>
<comment type="caution">
    <text evidence="9">The sequence shown here is derived from an EMBL/GenBank/DDBJ whole genome shotgun (WGS) entry which is preliminary data.</text>
</comment>
<dbReference type="InterPro" id="IPR043502">
    <property type="entry name" value="DNA/RNA_pol_sf"/>
</dbReference>
<keyword evidence="2" id="KW-0808">Transferase</keyword>
<evidence type="ECO:0000256" key="4">
    <source>
        <dbReference type="ARBA" id="ARBA00022722"/>
    </source>
</evidence>
<gene>
    <name evidence="9" type="ORF">QE152_g17077</name>
</gene>
<dbReference type="PANTHER" id="PTHR37984:SF5">
    <property type="entry name" value="PROTEIN NYNRIN-LIKE"/>
    <property type="match status" value="1"/>
</dbReference>
<dbReference type="PROSITE" id="PS50994">
    <property type="entry name" value="INTEGRASE"/>
    <property type="match status" value="1"/>
</dbReference>
<feature type="domain" description="Integrase catalytic" evidence="8">
    <location>
        <begin position="295"/>
        <end position="452"/>
    </location>
</feature>
<dbReference type="InterPro" id="IPR041588">
    <property type="entry name" value="Integrase_H2C2"/>
</dbReference>
<keyword evidence="6" id="KW-0378">Hydrolase</keyword>
<dbReference type="CDD" id="cd09274">
    <property type="entry name" value="RNase_HI_RT_Ty3"/>
    <property type="match status" value="1"/>
</dbReference>
<keyword evidence="10" id="KW-1185">Reference proteome</keyword>
<evidence type="ECO:0000256" key="1">
    <source>
        <dbReference type="ARBA" id="ARBA00012493"/>
    </source>
</evidence>
<reference evidence="9 10" key="1">
    <citation type="journal article" date="2024" name="BMC Genomics">
        <title>De novo assembly and annotation of Popillia japonica's genome with initial clues to its potential as an invasive pest.</title>
        <authorList>
            <person name="Cucini C."/>
            <person name="Boschi S."/>
            <person name="Funari R."/>
            <person name="Cardaioli E."/>
            <person name="Iannotti N."/>
            <person name="Marturano G."/>
            <person name="Paoli F."/>
            <person name="Bruttini M."/>
            <person name="Carapelli A."/>
            <person name="Frati F."/>
            <person name="Nardi F."/>
        </authorList>
    </citation>
    <scope>NUCLEOTIDE SEQUENCE [LARGE SCALE GENOMIC DNA]</scope>
    <source>
        <strain evidence="9">DMR45628</strain>
    </source>
</reference>
<dbReference type="GO" id="GO:0003676">
    <property type="term" value="F:nucleic acid binding"/>
    <property type="evidence" value="ECO:0007669"/>
    <property type="project" value="InterPro"/>
</dbReference>
<keyword evidence="5" id="KW-0255">Endonuclease</keyword>
<dbReference type="SUPFAM" id="SSF53098">
    <property type="entry name" value="Ribonuclease H-like"/>
    <property type="match status" value="1"/>
</dbReference>
<keyword evidence="3" id="KW-0548">Nucleotidyltransferase</keyword>
<proteinExistence type="predicted"/>
<dbReference type="InterPro" id="IPR036397">
    <property type="entry name" value="RNaseH_sf"/>
</dbReference>
<dbReference type="GO" id="GO:0003964">
    <property type="term" value="F:RNA-directed DNA polymerase activity"/>
    <property type="evidence" value="ECO:0007669"/>
    <property type="project" value="UniProtKB-KW"/>
</dbReference>
<dbReference type="GO" id="GO:0042575">
    <property type="term" value="C:DNA polymerase complex"/>
    <property type="evidence" value="ECO:0007669"/>
    <property type="project" value="UniProtKB-ARBA"/>
</dbReference>
<dbReference type="Gene3D" id="1.10.340.70">
    <property type="match status" value="1"/>
</dbReference>
<dbReference type="InterPro" id="IPR050951">
    <property type="entry name" value="Retrovirus_Pol_polyprotein"/>
</dbReference>
<keyword evidence="7" id="KW-0695">RNA-directed DNA polymerase</keyword>
<protein>
    <recommendedName>
        <fullName evidence="1">RNA-directed DNA polymerase</fullName>
        <ecNumber evidence="1">2.7.7.49</ecNumber>
    </recommendedName>
</protein>
<dbReference type="EC" id="2.7.7.49" evidence="1"/>
<dbReference type="Pfam" id="PF17917">
    <property type="entry name" value="RT_RNaseH"/>
    <property type="match status" value="1"/>
</dbReference>
<dbReference type="Proteomes" id="UP001458880">
    <property type="component" value="Unassembled WGS sequence"/>
</dbReference>
<evidence type="ECO:0000256" key="7">
    <source>
        <dbReference type="ARBA" id="ARBA00022918"/>
    </source>
</evidence>
<accession>A0AAW1L297</accession>
<evidence type="ECO:0000259" key="8">
    <source>
        <dbReference type="PROSITE" id="PS50994"/>
    </source>
</evidence>
<dbReference type="AlphaFoldDB" id="A0AAW1L297"/>
<evidence type="ECO:0000313" key="10">
    <source>
        <dbReference type="Proteomes" id="UP001458880"/>
    </source>
</evidence>
<dbReference type="PANTHER" id="PTHR37984">
    <property type="entry name" value="PROTEIN CBG26694"/>
    <property type="match status" value="1"/>
</dbReference>
<keyword evidence="4" id="KW-0540">Nuclease</keyword>
<evidence type="ECO:0000256" key="2">
    <source>
        <dbReference type="ARBA" id="ARBA00022679"/>
    </source>
</evidence>
<dbReference type="GO" id="GO:0016787">
    <property type="term" value="F:hydrolase activity"/>
    <property type="evidence" value="ECO:0007669"/>
    <property type="project" value="UniProtKB-KW"/>
</dbReference>